<dbReference type="EMBL" id="JAUZVY010000007">
    <property type="protein sequence ID" value="MDP4530286.1"/>
    <property type="molecule type" value="Genomic_DNA"/>
</dbReference>
<feature type="chain" id="PRO_5047532368" evidence="1">
    <location>
        <begin position="27"/>
        <end position="199"/>
    </location>
</feature>
<gene>
    <name evidence="2" type="ORF">Q3O59_14745</name>
</gene>
<reference evidence="2 3" key="1">
    <citation type="submission" date="2023-08" db="EMBL/GenBank/DDBJ databases">
        <authorList>
            <person name="Joshi A."/>
            <person name="Thite S."/>
        </authorList>
    </citation>
    <scope>NUCLEOTIDE SEQUENCE [LARGE SCALE GENOMIC DNA]</scope>
    <source>
        <strain evidence="2 3">1E1</strain>
    </source>
</reference>
<feature type="signal peptide" evidence="1">
    <location>
        <begin position="1"/>
        <end position="26"/>
    </location>
</feature>
<evidence type="ECO:0000313" key="2">
    <source>
        <dbReference type="EMBL" id="MDP4530286.1"/>
    </source>
</evidence>
<accession>A0ABT9GTI0</accession>
<dbReference type="RefSeq" id="WP_305946315.1">
    <property type="nucleotide sequence ID" value="NZ_JAUZVY010000007.1"/>
</dbReference>
<dbReference type="Proteomes" id="UP001236258">
    <property type="component" value="Unassembled WGS sequence"/>
</dbReference>
<organism evidence="2 3">
    <name type="scientific">Alkalimonas delamerensis</name>
    <dbReference type="NCBI Taxonomy" id="265981"/>
    <lineage>
        <taxon>Bacteria</taxon>
        <taxon>Pseudomonadati</taxon>
        <taxon>Pseudomonadota</taxon>
        <taxon>Gammaproteobacteria</taxon>
        <taxon>Alkalimonas</taxon>
    </lineage>
</organism>
<sequence length="199" mass="21387">MKQYALGVLGLALLVLLLGCSDSGEAVTDSSANQQGELDAVHWRYATDPHGSSASYSGELVQDGIAQIAFYRVPRVDAQNNSWVELIYDLPNGSLQGASGLQLSYQSSSDLVVKLAQLEYGEQGDQSYAHYQAVLPAATDWQEATLSLADFQRPYWTPAISVDQGIVPAHVSAIYLVPDLTDEAGGEALLSIRAVELIK</sequence>
<keyword evidence="3" id="KW-1185">Reference proteome</keyword>
<keyword evidence="1" id="KW-0732">Signal</keyword>
<protein>
    <submittedName>
        <fullName evidence="2">Carbohydrate binding domain-containing protein</fullName>
    </submittedName>
</protein>
<proteinExistence type="predicted"/>
<dbReference type="PROSITE" id="PS51257">
    <property type="entry name" value="PROKAR_LIPOPROTEIN"/>
    <property type="match status" value="1"/>
</dbReference>
<dbReference type="InterPro" id="IPR008979">
    <property type="entry name" value="Galactose-bd-like_sf"/>
</dbReference>
<dbReference type="SUPFAM" id="SSF49785">
    <property type="entry name" value="Galactose-binding domain-like"/>
    <property type="match status" value="1"/>
</dbReference>
<evidence type="ECO:0000313" key="3">
    <source>
        <dbReference type="Proteomes" id="UP001236258"/>
    </source>
</evidence>
<name>A0ABT9GTI0_9GAMM</name>
<comment type="caution">
    <text evidence="2">The sequence shown here is derived from an EMBL/GenBank/DDBJ whole genome shotgun (WGS) entry which is preliminary data.</text>
</comment>
<evidence type="ECO:0000256" key="1">
    <source>
        <dbReference type="SAM" id="SignalP"/>
    </source>
</evidence>